<gene>
    <name evidence="2" type="ORF">B0T21DRAFT_336573</name>
</gene>
<dbReference type="SMART" id="SM00225">
    <property type="entry name" value="BTB"/>
    <property type="match status" value="1"/>
</dbReference>
<evidence type="ECO:0000313" key="2">
    <source>
        <dbReference type="EMBL" id="KAK0726291.1"/>
    </source>
</evidence>
<protein>
    <recommendedName>
        <fullName evidence="1">BTB domain-containing protein</fullName>
    </recommendedName>
</protein>
<dbReference type="EMBL" id="JAUKTV010000010">
    <property type="protein sequence ID" value="KAK0726291.1"/>
    <property type="molecule type" value="Genomic_DNA"/>
</dbReference>
<dbReference type="AlphaFoldDB" id="A0AA40E6X5"/>
<organism evidence="2 3">
    <name type="scientific">Apiosordaria backusii</name>
    <dbReference type="NCBI Taxonomy" id="314023"/>
    <lineage>
        <taxon>Eukaryota</taxon>
        <taxon>Fungi</taxon>
        <taxon>Dikarya</taxon>
        <taxon>Ascomycota</taxon>
        <taxon>Pezizomycotina</taxon>
        <taxon>Sordariomycetes</taxon>
        <taxon>Sordariomycetidae</taxon>
        <taxon>Sordariales</taxon>
        <taxon>Lasiosphaeriaceae</taxon>
        <taxon>Apiosordaria</taxon>
    </lineage>
</organism>
<proteinExistence type="predicted"/>
<dbReference type="InterPro" id="IPR000210">
    <property type="entry name" value="BTB/POZ_dom"/>
</dbReference>
<keyword evidence="3" id="KW-1185">Reference proteome</keyword>
<dbReference type="Proteomes" id="UP001172159">
    <property type="component" value="Unassembled WGS sequence"/>
</dbReference>
<reference evidence="2" key="1">
    <citation type="submission" date="2023-06" db="EMBL/GenBank/DDBJ databases">
        <title>Genome-scale phylogeny and comparative genomics of the fungal order Sordariales.</title>
        <authorList>
            <consortium name="Lawrence Berkeley National Laboratory"/>
            <person name="Hensen N."/>
            <person name="Bonometti L."/>
            <person name="Westerberg I."/>
            <person name="Brannstrom I.O."/>
            <person name="Guillou S."/>
            <person name="Cros-Aarteil S."/>
            <person name="Calhoun S."/>
            <person name="Haridas S."/>
            <person name="Kuo A."/>
            <person name="Mondo S."/>
            <person name="Pangilinan J."/>
            <person name="Riley R."/>
            <person name="Labutti K."/>
            <person name="Andreopoulos B."/>
            <person name="Lipzen A."/>
            <person name="Chen C."/>
            <person name="Yanf M."/>
            <person name="Daum C."/>
            <person name="Ng V."/>
            <person name="Clum A."/>
            <person name="Steindorff A."/>
            <person name="Ohm R."/>
            <person name="Martin F."/>
            <person name="Silar P."/>
            <person name="Natvig D."/>
            <person name="Lalanne C."/>
            <person name="Gautier V."/>
            <person name="Ament-Velasquez S.L."/>
            <person name="Kruys A."/>
            <person name="Hutchinson M.I."/>
            <person name="Powell A.J."/>
            <person name="Barry K."/>
            <person name="Miller A.N."/>
            <person name="Grigoriev I.V."/>
            <person name="Debuchy R."/>
            <person name="Gladieux P."/>
            <person name="Thoren M.H."/>
            <person name="Johannesson H."/>
        </authorList>
    </citation>
    <scope>NUCLEOTIDE SEQUENCE</scope>
    <source>
        <strain evidence="2">CBS 540.89</strain>
    </source>
</reference>
<sequence>MPTAPHQRHQRREPCIEGVTTVLVDPDGDLILRIGGALESEPTADFLVCSSTLRRCSPVFKAMFFGGAWAESWKPSPSSGLPWIVSLPHDSPRDMQTLLHITHASFDSVPPSPSTEELYRILVLANKYDLSRKLSPWVSRWLKVMRDRSAEEIKTEERVWLIRIAWHLGDEKLYLMQLKDFILRACIVPAPGVLGDQTEETEAGVTETADTVEETGNPVAQDEGNNEEVPVEEWLLRTADDNCELGLLLMAPGELECGMPDLPEFIGDCRRDTMISFYQRFCQQTFDRIAPGKWKGHCREPPSSDPGGSQSGLKCDAILLASIFEKWSEGNVEELSPARIDETMLGKSLNSVMKWQIHYSAVFKYMPGHERCTPKHAFEEFEKSFRHDMGCWDPVLRRKERSHLEERRRLFGITDDPEVLVPVYSSLAKEEDEADGSKEVEEWEDV</sequence>
<comment type="caution">
    <text evidence="2">The sequence shown here is derived from an EMBL/GenBank/DDBJ whole genome shotgun (WGS) entry which is preliminary data.</text>
</comment>
<evidence type="ECO:0000259" key="1">
    <source>
        <dbReference type="SMART" id="SM00225"/>
    </source>
</evidence>
<accession>A0AA40E6X5</accession>
<dbReference type="InterPro" id="IPR011333">
    <property type="entry name" value="SKP1/BTB/POZ_sf"/>
</dbReference>
<dbReference type="SUPFAM" id="SSF54695">
    <property type="entry name" value="POZ domain"/>
    <property type="match status" value="1"/>
</dbReference>
<feature type="domain" description="BTB" evidence="1">
    <location>
        <begin position="28"/>
        <end position="146"/>
    </location>
</feature>
<name>A0AA40E6X5_9PEZI</name>
<evidence type="ECO:0000313" key="3">
    <source>
        <dbReference type="Proteomes" id="UP001172159"/>
    </source>
</evidence>
<dbReference type="Gene3D" id="3.30.710.10">
    <property type="entry name" value="Potassium Channel Kv1.1, Chain A"/>
    <property type="match status" value="1"/>
</dbReference>